<feature type="transmembrane region" description="Helical" evidence="1">
    <location>
        <begin position="336"/>
        <end position="355"/>
    </location>
</feature>
<proteinExistence type="predicted"/>
<feature type="transmembrane region" description="Helical" evidence="1">
    <location>
        <begin position="162"/>
        <end position="188"/>
    </location>
</feature>
<sequence length="541" mass="60892">MKLKAPSLILMFNLCLTALFLYSVLPLFIPPATLEGFEAYVTNGINHNINPLFSSIAFPYYNISNRLGEFLCYITVCKLFSIDARAAAWYVNAVSYVCYLLLATLAIRKKFSVSFSAILFGLLLFPDTTAVASQTSSCLLALPWVSACFLAISYRFPFNTVVAAVMLTIASVFRIDTLGVMPFIFAWYTLENEKRVRAQVKSLTPFILVPFAVWAVYKLKGYDIVREVKTATAPLPANWPAMFVMVSCFFSIPAILLSGYGFMTKVAGVLRKEGSALRRAHEVVVSMALFYGPLLLWMYLYRTKPETPRFLIVTSFFLAISVSIGISNLLELRSKITKSVAILSLLFITLISVFWRDAQIVALSDGSRLKYLNMGLPYYYYMQKQTLSDQVEDLDKLLFSDRLAMPERTFVVITSWRLFNEVNRFLVDKDYRLVDADPSVLSIIKKFPRPLGNFTFKNRQGKEIVILLCEAVRDFSPANPATVYDDVIAPLRGGHGKIILLSVYDYLTAAAPKYGAQELICIEANARYVPIHNGLHVILCD</sequence>
<dbReference type="EMBL" id="CP001661">
    <property type="protein sequence ID" value="ACT17719.1"/>
    <property type="molecule type" value="Genomic_DNA"/>
</dbReference>
<keyword evidence="1" id="KW-0812">Transmembrane</keyword>
<feature type="transmembrane region" description="Helical" evidence="1">
    <location>
        <begin position="237"/>
        <end position="262"/>
    </location>
</feature>
<gene>
    <name evidence="2" type="ordered locus">GM21_1664</name>
</gene>
<protein>
    <submittedName>
        <fullName evidence="2">Uncharacterized protein</fullName>
    </submittedName>
</protein>
<feature type="transmembrane region" description="Helical" evidence="1">
    <location>
        <begin position="87"/>
        <end position="107"/>
    </location>
</feature>
<feature type="transmembrane region" description="Helical" evidence="1">
    <location>
        <begin position="200"/>
        <end position="217"/>
    </location>
</feature>
<evidence type="ECO:0000256" key="1">
    <source>
        <dbReference type="SAM" id="Phobius"/>
    </source>
</evidence>
<dbReference type="STRING" id="443144.GM21_1664"/>
<organism evidence="2">
    <name type="scientific">Geobacter sp. (strain M21)</name>
    <dbReference type="NCBI Taxonomy" id="443144"/>
    <lineage>
        <taxon>Bacteria</taxon>
        <taxon>Pseudomonadati</taxon>
        <taxon>Thermodesulfobacteriota</taxon>
        <taxon>Desulfuromonadia</taxon>
        <taxon>Geobacterales</taxon>
        <taxon>Geobacteraceae</taxon>
        <taxon>Geobacter</taxon>
    </lineage>
</organism>
<feature type="transmembrane region" description="Helical" evidence="1">
    <location>
        <begin position="307"/>
        <end position="329"/>
    </location>
</feature>
<dbReference type="KEGG" id="gem:GM21_1664"/>
<name>C6E5W0_GEOSM</name>
<dbReference type="AlphaFoldDB" id="C6E5W0"/>
<keyword evidence="1" id="KW-0472">Membrane</keyword>
<dbReference type="OrthoDB" id="9816951at2"/>
<feature type="transmembrane region" description="Helical" evidence="1">
    <location>
        <begin position="283"/>
        <end position="301"/>
    </location>
</feature>
<reference evidence="2" key="1">
    <citation type="submission" date="2009-07" db="EMBL/GenBank/DDBJ databases">
        <title>Complete sequence of Geobacter sp. M21.</title>
        <authorList>
            <consortium name="US DOE Joint Genome Institute"/>
            <person name="Lucas S."/>
            <person name="Copeland A."/>
            <person name="Lapidus A."/>
            <person name="Glavina del Rio T."/>
            <person name="Dalin E."/>
            <person name="Tice H."/>
            <person name="Bruce D."/>
            <person name="Goodwin L."/>
            <person name="Pitluck S."/>
            <person name="Saunders E."/>
            <person name="Brettin T."/>
            <person name="Detter J.C."/>
            <person name="Han C."/>
            <person name="Larimer F."/>
            <person name="Land M."/>
            <person name="Hauser L."/>
            <person name="Kyrpides N."/>
            <person name="Ovchinnikova G."/>
            <person name="Lovley D."/>
        </authorList>
    </citation>
    <scope>NUCLEOTIDE SEQUENCE [LARGE SCALE GENOMIC DNA]</scope>
    <source>
        <strain evidence="2">M21</strain>
    </source>
</reference>
<evidence type="ECO:0000313" key="2">
    <source>
        <dbReference type="EMBL" id="ACT17719.1"/>
    </source>
</evidence>
<feature type="transmembrane region" description="Helical" evidence="1">
    <location>
        <begin position="113"/>
        <end position="132"/>
    </location>
</feature>
<dbReference type="HOGENOM" id="CLU_503226_0_0_7"/>
<keyword evidence="1" id="KW-1133">Transmembrane helix</keyword>
<accession>C6E5W0</accession>
<feature type="transmembrane region" description="Helical" evidence="1">
    <location>
        <begin position="7"/>
        <end position="29"/>
    </location>
</feature>